<evidence type="ECO:0000313" key="5">
    <source>
        <dbReference type="EMBL" id="OEL26136.1"/>
    </source>
</evidence>
<name>A0A1E5VLZ7_9POAL</name>
<evidence type="ECO:0000256" key="1">
    <source>
        <dbReference type="ARBA" id="ARBA00004906"/>
    </source>
</evidence>
<dbReference type="InterPro" id="IPR000210">
    <property type="entry name" value="BTB/POZ_dom"/>
</dbReference>
<dbReference type="InterPro" id="IPR056423">
    <property type="entry name" value="BACK_BPM_SPOP"/>
</dbReference>
<comment type="similarity">
    <text evidence="2">Belongs to the Tdpoz family.</text>
</comment>
<dbReference type="PANTHER" id="PTHR26379:SF433">
    <property type="entry name" value="OS08G0226800 PROTEIN"/>
    <property type="match status" value="1"/>
</dbReference>
<dbReference type="InterPro" id="IPR011333">
    <property type="entry name" value="SKP1/BTB/POZ_sf"/>
</dbReference>
<dbReference type="InterPro" id="IPR045005">
    <property type="entry name" value="BPM1-6"/>
</dbReference>
<organism evidence="5 6">
    <name type="scientific">Dichanthelium oligosanthes</name>
    <dbReference type="NCBI Taxonomy" id="888268"/>
    <lineage>
        <taxon>Eukaryota</taxon>
        <taxon>Viridiplantae</taxon>
        <taxon>Streptophyta</taxon>
        <taxon>Embryophyta</taxon>
        <taxon>Tracheophyta</taxon>
        <taxon>Spermatophyta</taxon>
        <taxon>Magnoliopsida</taxon>
        <taxon>Liliopsida</taxon>
        <taxon>Poales</taxon>
        <taxon>Poaceae</taxon>
        <taxon>PACMAD clade</taxon>
        <taxon>Panicoideae</taxon>
        <taxon>Panicodae</taxon>
        <taxon>Paniceae</taxon>
        <taxon>Dichantheliinae</taxon>
        <taxon>Dichanthelium</taxon>
    </lineage>
</organism>
<feature type="domain" description="MATH" evidence="4">
    <location>
        <begin position="18"/>
        <end position="149"/>
    </location>
</feature>
<dbReference type="SUPFAM" id="SSF49599">
    <property type="entry name" value="TRAF domain-like"/>
    <property type="match status" value="1"/>
</dbReference>
<dbReference type="InterPro" id="IPR002083">
    <property type="entry name" value="MATH/TRAF_dom"/>
</dbReference>
<dbReference type="Pfam" id="PF24570">
    <property type="entry name" value="BACK_BPM_SPOP"/>
    <property type="match status" value="1"/>
</dbReference>
<dbReference type="Proteomes" id="UP000095767">
    <property type="component" value="Unassembled WGS sequence"/>
</dbReference>
<dbReference type="PROSITE" id="PS50144">
    <property type="entry name" value="MATH"/>
    <property type="match status" value="1"/>
</dbReference>
<gene>
    <name evidence="5" type="ORF">BAE44_0012846</name>
</gene>
<comment type="pathway">
    <text evidence="1">Protein modification; protein ubiquitination.</text>
</comment>
<dbReference type="GO" id="GO:0016567">
    <property type="term" value="P:protein ubiquitination"/>
    <property type="evidence" value="ECO:0007669"/>
    <property type="project" value="InterPro"/>
</dbReference>
<evidence type="ECO:0000256" key="2">
    <source>
        <dbReference type="ARBA" id="ARBA00010846"/>
    </source>
</evidence>
<proteinExistence type="inferred from homology"/>
<reference evidence="5 6" key="1">
    <citation type="submission" date="2016-09" db="EMBL/GenBank/DDBJ databases">
        <title>The draft genome of Dichanthelium oligosanthes: A C3 panicoid grass species.</title>
        <authorList>
            <person name="Studer A.J."/>
            <person name="Schnable J.C."/>
            <person name="Brutnell T.P."/>
        </authorList>
    </citation>
    <scope>NUCLEOTIDE SEQUENCE [LARGE SCALE GENOMIC DNA]</scope>
    <source>
        <strain evidence="6">cv. Kellogg 1175</strain>
        <tissue evidence="5">Leaf</tissue>
    </source>
</reference>
<comment type="caution">
    <text evidence="5">The sequence shown here is derived from an EMBL/GenBank/DDBJ whole genome shotgun (WGS) entry which is preliminary data.</text>
</comment>
<dbReference type="PROSITE" id="PS50097">
    <property type="entry name" value="BTB"/>
    <property type="match status" value="1"/>
</dbReference>
<dbReference type="Pfam" id="PF22486">
    <property type="entry name" value="MATH_2"/>
    <property type="match status" value="1"/>
</dbReference>
<dbReference type="CDD" id="cd00121">
    <property type="entry name" value="MATH"/>
    <property type="match status" value="1"/>
</dbReference>
<sequence>MTSASRKTASRCTTEAARGMHVFQIVGYSLKWGLGVGKFVSSRTFTVGGYDWAIRFYPDGLTASSREYVSIYLELVSKNAEVRACYSLGLIDQTSQTTGIQCSRKFPRLFKSWDATRFGPQQEPEFILRTELEENHYVRDDCLTIEYNLTVTKESQLSDIRVNSEIEVPPCDIPEHFAKLLDQKDGAGVTFDVAGEIIEAHKIILAARSPVFKAQFYGHMRETMMGHVTIKDMQPVIFKALLRFIYTGSVHSMGDDLDGDDYRDMLWHLLVAADRYAMDRLKLICQNILSKNLHVETVAATLALANQHKSEKLKEVCIEFITTNDTNAVVATQRFANLKRACPSVLAEILEKTSKHRKA</sequence>
<dbReference type="Pfam" id="PF00651">
    <property type="entry name" value="BTB"/>
    <property type="match status" value="1"/>
</dbReference>
<evidence type="ECO:0000259" key="3">
    <source>
        <dbReference type="PROSITE" id="PS50097"/>
    </source>
</evidence>
<evidence type="ECO:0000259" key="4">
    <source>
        <dbReference type="PROSITE" id="PS50144"/>
    </source>
</evidence>
<dbReference type="Gene3D" id="2.60.210.10">
    <property type="entry name" value="Apoptosis, Tumor Necrosis Factor Receptor Associated Protein 2, Chain A"/>
    <property type="match status" value="1"/>
</dbReference>
<dbReference type="STRING" id="888268.A0A1E5VLZ7"/>
<dbReference type="EMBL" id="LWDX02035374">
    <property type="protein sequence ID" value="OEL26136.1"/>
    <property type="molecule type" value="Genomic_DNA"/>
</dbReference>
<feature type="domain" description="BTB" evidence="3">
    <location>
        <begin position="187"/>
        <end position="250"/>
    </location>
</feature>
<dbReference type="OrthoDB" id="6359816at2759"/>
<dbReference type="AlphaFoldDB" id="A0A1E5VLZ7"/>
<dbReference type="Gene3D" id="1.25.40.420">
    <property type="match status" value="1"/>
</dbReference>
<accession>A0A1E5VLZ7</accession>
<dbReference type="PANTHER" id="PTHR26379">
    <property type="entry name" value="BTB/POZ AND MATH DOMAIN-CONTAINING PROTEIN 1"/>
    <property type="match status" value="1"/>
</dbReference>
<evidence type="ECO:0000313" key="6">
    <source>
        <dbReference type="Proteomes" id="UP000095767"/>
    </source>
</evidence>
<keyword evidence="6" id="KW-1185">Reference proteome</keyword>
<protein>
    <submittedName>
        <fullName evidence="5">BTB/POZ and MATH domain-containing protein 2</fullName>
    </submittedName>
</protein>
<dbReference type="Gene3D" id="3.30.710.10">
    <property type="entry name" value="Potassium Channel Kv1.1, Chain A"/>
    <property type="match status" value="1"/>
</dbReference>
<dbReference type="InterPro" id="IPR008974">
    <property type="entry name" value="TRAF-like"/>
</dbReference>
<dbReference type="SMART" id="SM00225">
    <property type="entry name" value="BTB"/>
    <property type="match status" value="1"/>
</dbReference>
<dbReference type="SUPFAM" id="SSF54695">
    <property type="entry name" value="POZ domain"/>
    <property type="match status" value="1"/>
</dbReference>